<reference evidence="3" key="1">
    <citation type="submission" date="2023-06" db="EMBL/GenBank/DDBJ databases">
        <authorList>
            <consortium name="Lawrence Berkeley National Laboratory"/>
            <person name="Ahrendt S."/>
            <person name="Sahu N."/>
            <person name="Indic B."/>
            <person name="Wong-Bajracharya J."/>
            <person name="Merenyi Z."/>
            <person name="Ke H.-M."/>
            <person name="Monk M."/>
            <person name="Kocsube S."/>
            <person name="Drula E."/>
            <person name="Lipzen A."/>
            <person name="Balint B."/>
            <person name="Henrissat B."/>
            <person name="Andreopoulos B."/>
            <person name="Martin F.M."/>
            <person name="Harder C.B."/>
            <person name="Rigling D."/>
            <person name="Ford K.L."/>
            <person name="Foster G.D."/>
            <person name="Pangilinan J."/>
            <person name="Papanicolaou A."/>
            <person name="Barry K."/>
            <person name="LaButti K."/>
            <person name="Viragh M."/>
            <person name="Koriabine M."/>
            <person name="Yan M."/>
            <person name="Riley R."/>
            <person name="Champramary S."/>
            <person name="Plett K.L."/>
            <person name="Tsai I.J."/>
            <person name="Slot J."/>
            <person name="Sipos G."/>
            <person name="Plett J."/>
            <person name="Nagy L.G."/>
            <person name="Grigoriev I.V."/>
        </authorList>
    </citation>
    <scope>NUCLEOTIDE SEQUENCE</scope>
    <source>
        <strain evidence="3">ICMP 16352</strain>
    </source>
</reference>
<feature type="domain" description="F-box" evidence="2">
    <location>
        <begin position="81"/>
        <end position="133"/>
    </location>
</feature>
<gene>
    <name evidence="3" type="ORF">IW261DRAFT_1510732</name>
</gene>
<keyword evidence="4" id="KW-1185">Reference proteome</keyword>
<evidence type="ECO:0000256" key="1">
    <source>
        <dbReference type="SAM" id="Coils"/>
    </source>
</evidence>
<name>A0AA39NU27_9AGAR</name>
<sequence>MDICPHCEFGAIRPYTTSVNALELIQSGFSSLDICKASVLNDIANLEQELQHIESLIRRIGDRREKIAGDIDCCKALIAPIGSLPQETLLHIFSLASSVDPNPHGAPWILGHVCSSWRSISRSCPSLWANLHISDKYSECLPFLEKYISLSCNVPIHLSLDDVDDYGVWKIAKDLIAHSDRWLTLGLCASGSDLSELLSLSSSSPNLLTRLYIENRYDDTLDPVTSAKFFSSSPITELDLDSPDSADIYSIFQRVHNLLQLYISPSPDVPPRNFTLNSSSTQYPLVRHTSLQALRVAITFGNEGTVTALPQIFDSVYLPALYQFSLALNEKQRRLKYWLDKCTPIECSSLIDLFRRSQCTIFYLTFSIPISVENLLIPILKQSGQLRTLEIFVNAEIARDVFRALSLEQGMAPYLKGLCIRESPFGKAKCGLLEAVDEFHAMVLSRTEGGGRLKTLTLSLEPKDHTPLLPVAQSSSFHNLFAMKERGMEVVLLLDGKDCLVDEDARVRFFGPAQTSSSFS</sequence>
<dbReference type="SUPFAM" id="SSF81383">
    <property type="entry name" value="F-box domain"/>
    <property type="match status" value="1"/>
</dbReference>
<dbReference type="InterPro" id="IPR036047">
    <property type="entry name" value="F-box-like_dom_sf"/>
</dbReference>
<evidence type="ECO:0000259" key="2">
    <source>
        <dbReference type="Pfam" id="PF12937"/>
    </source>
</evidence>
<proteinExistence type="predicted"/>
<comment type="caution">
    <text evidence="3">The sequence shown here is derived from an EMBL/GenBank/DDBJ whole genome shotgun (WGS) entry which is preliminary data.</text>
</comment>
<dbReference type="AlphaFoldDB" id="A0AA39NU27"/>
<protein>
    <recommendedName>
        <fullName evidence="2">F-box domain-containing protein</fullName>
    </recommendedName>
</protein>
<dbReference type="EMBL" id="JAUEPR010000046">
    <property type="protein sequence ID" value="KAK0471880.1"/>
    <property type="molecule type" value="Genomic_DNA"/>
</dbReference>
<dbReference type="InterPro" id="IPR001810">
    <property type="entry name" value="F-box_dom"/>
</dbReference>
<keyword evidence="1" id="KW-0175">Coiled coil</keyword>
<dbReference type="Proteomes" id="UP001175227">
    <property type="component" value="Unassembled WGS sequence"/>
</dbReference>
<feature type="coiled-coil region" evidence="1">
    <location>
        <begin position="36"/>
        <end position="63"/>
    </location>
</feature>
<dbReference type="Gene3D" id="1.20.1280.50">
    <property type="match status" value="1"/>
</dbReference>
<accession>A0AA39NU27</accession>
<organism evidence="3 4">
    <name type="scientific">Armillaria novae-zelandiae</name>
    <dbReference type="NCBI Taxonomy" id="153914"/>
    <lineage>
        <taxon>Eukaryota</taxon>
        <taxon>Fungi</taxon>
        <taxon>Dikarya</taxon>
        <taxon>Basidiomycota</taxon>
        <taxon>Agaricomycotina</taxon>
        <taxon>Agaricomycetes</taxon>
        <taxon>Agaricomycetidae</taxon>
        <taxon>Agaricales</taxon>
        <taxon>Marasmiineae</taxon>
        <taxon>Physalacriaceae</taxon>
        <taxon>Armillaria</taxon>
    </lineage>
</organism>
<evidence type="ECO:0000313" key="4">
    <source>
        <dbReference type="Proteomes" id="UP001175227"/>
    </source>
</evidence>
<dbReference type="Pfam" id="PF12937">
    <property type="entry name" value="F-box-like"/>
    <property type="match status" value="1"/>
</dbReference>
<evidence type="ECO:0000313" key="3">
    <source>
        <dbReference type="EMBL" id="KAK0471880.1"/>
    </source>
</evidence>